<keyword evidence="13" id="KW-1185">Reference proteome</keyword>
<dbReference type="SUPFAM" id="SSF54556">
    <property type="entry name" value="Chitinase insertion domain"/>
    <property type="match status" value="1"/>
</dbReference>
<gene>
    <name evidence="12" type="ORF">BO70DRAFT_286851</name>
</gene>
<dbReference type="GO" id="GO:0008843">
    <property type="term" value="F:endochitinase activity"/>
    <property type="evidence" value="ECO:0007669"/>
    <property type="project" value="UniProtKB-EC"/>
</dbReference>
<evidence type="ECO:0000256" key="10">
    <source>
        <dbReference type="RuleBase" id="RU000489"/>
    </source>
</evidence>
<evidence type="ECO:0000256" key="7">
    <source>
        <dbReference type="ARBA" id="ARBA00023277"/>
    </source>
</evidence>
<dbReference type="CDD" id="cd06548">
    <property type="entry name" value="GH18_chitinase"/>
    <property type="match status" value="1"/>
</dbReference>
<dbReference type="EMBL" id="MSFL01000005">
    <property type="protein sequence ID" value="PWY88348.1"/>
    <property type="molecule type" value="Genomic_DNA"/>
</dbReference>
<keyword evidence="8 10" id="KW-0326">Glycosidase</keyword>
<dbReference type="PANTHER" id="PTHR11177:SF317">
    <property type="entry name" value="CHITINASE 12-RELATED"/>
    <property type="match status" value="1"/>
</dbReference>
<accession>A0A317WTT4</accession>
<keyword evidence="6" id="KW-0325">Glycoprotein</keyword>
<dbReference type="VEuPathDB" id="FungiDB:BO70DRAFT_286851"/>
<evidence type="ECO:0000256" key="6">
    <source>
        <dbReference type="ARBA" id="ARBA00023180"/>
    </source>
</evidence>
<evidence type="ECO:0000259" key="11">
    <source>
        <dbReference type="PROSITE" id="PS51910"/>
    </source>
</evidence>
<dbReference type="GO" id="GO:0000272">
    <property type="term" value="P:polysaccharide catabolic process"/>
    <property type="evidence" value="ECO:0007669"/>
    <property type="project" value="UniProtKB-KW"/>
</dbReference>
<dbReference type="GO" id="GO:0008061">
    <property type="term" value="F:chitin binding"/>
    <property type="evidence" value="ECO:0007669"/>
    <property type="project" value="InterPro"/>
</dbReference>
<evidence type="ECO:0000256" key="9">
    <source>
        <dbReference type="ARBA" id="ARBA00023326"/>
    </source>
</evidence>
<dbReference type="InterPro" id="IPR001579">
    <property type="entry name" value="Glyco_hydro_18_chit_AS"/>
</dbReference>
<dbReference type="InterPro" id="IPR001223">
    <property type="entry name" value="Glyco_hydro18_cat"/>
</dbReference>
<evidence type="ECO:0000313" key="13">
    <source>
        <dbReference type="Proteomes" id="UP000247233"/>
    </source>
</evidence>
<feature type="domain" description="GH18" evidence="11">
    <location>
        <begin position="30"/>
        <end position="393"/>
    </location>
</feature>
<evidence type="ECO:0000256" key="2">
    <source>
        <dbReference type="ARBA" id="ARBA00008682"/>
    </source>
</evidence>
<dbReference type="SMART" id="SM00636">
    <property type="entry name" value="Glyco_18"/>
    <property type="match status" value="1"/>
</dbReference>
<organism evidence="12 13">
    <name type="scientific">Aspergillus heteromorphus CBS 117.55</name>
    <dbReference type="NCBI Taxonomy" id="1448321"/>
    <lineage>
        <taxon>Eukaryota</taxon>
        <taxon>Fungi</taxon>
        <taxon>Dikarya</taxon>
        <taxon>Ascomycota</taxon>
        <taxon>Pezizomycotina</taxon>
        <taxon>Eurotiomycetes</taxon>
        <taxon>Eurotiomycetidae</taxon>
        <taxon>Eurotiales</taxon>
        <taxon>Aspergillaceae</taxon>
        <taxon>Aspergillus</taxon>
        <taxon>Aspergillus subgen. Circumdati</taxon>
    </lineage>
</organism>
<dbReference type="EC" id="3.2.1.14" evidence="3"/>
<dbReference type="SUPFAM" id="SSF51445">
    <property type="entry name" value="(Trans)glycosidases"/>
    <property type="match status" value="1"/>
</dbReference>
<keyword evidence="5" id="KW-0146">Chitin degradation</keyword>
<dbReference type="InterPro" id="IPR050314">
    <property type="entry name" value="Glycosyl_Hydrlase_18"/>
</dbReference>
<dbReference type="AlphaFoldDB" id="A0A317WTT4"/>
<comment type="catalytic activity">
    <reaction evidence="1">
        <text>Random endo-hydrolysis of N-acetyl-beta-D-glucosaminide (1-&gt;4)-beta-linkages in chitin and chitodextrins.</text>
        <dbReference type="EC" id="3.2.1.14"/>
    </reaction>
</comment>
<name>A0A317WTT4_9EURO</name>
<dbReference type="PANTHER" id="PTHR11177">
    <property type="entry name" value="CHITINASE"/>
    <property type="match status" value="1"/>
</dbReference>
<keyword evidence="9" id="KW-0624">Polysaccharide degradation</keyword>
<dbReference type="PROSITE" id="PS51910">
    <property type="entry name" value="GH18_2"/>
    <property type="match status" value="1"/>
</dbReference>
<dbReference type="GeneID" id="37061453"/>
<keyword evidence="4 10" id="KW-0378">Hydrolase</keyword>
<dbReference type="Gene3D" id="3.10.50.10">
    <property type="match status" value="1"/>
</dbReference>
<evidence type="ECO:0000256" key="1">
    <source>
        <dbReference type="ARBA" id="ARBA00000822"/>
    </source>
</evidence>
<dbReference type="STRING" id="1448321.A0A317WTT4"/>
<keyword evidence="7" id="KW-0119">Carbohydrate metabolism</keyword>
<dbReference type="InterPro" id="IPR029070">
    <property type="entry name" value="Chitinase_insertion_sf"/>
</dbReference>
<dbReference type="InterPro" id="IPR011583">
    <property type="entry name" value="Chitinase_II/V-like_cat"/>
</dbReference>
<proteinExistence type="inferred from homology"/>
<dbReference type="GO" id="GO:0005576">
    <property type="term" value="C:extracellular region"/>
    <property type="evidence" value="ECO:0007669"/>
    <property type="project" value="TreeGrafter"/>
</dbReference>
<dbReference type="RefSeq" id="XP_025401884.1">
    <property type="nucleotide sequence ID" value="XM_025539216.1"/>
</dbReference>
<dbReference type="FunFam" id="3.20.20.80:FF:000095">
    <property type="entry name" value="Endochitinase B1"/>
    <property type="match status" value="1"/>
</dbReference>
<sequence>MLVPGHWAHAREQTRAGVKRDALNATTNDYKSIAYYVNWAIYARNHTPADIAIDKLTHVLYAFANIRSDGEVYLSDAWADTDKHFPGDSWDNASQNVFGCVKQLFLLKKKNRQLKVMLSIGGWTYSSNFVQPASSDAGRKKFAQTAVKLLGDLGFDGLDVDWESPSNDNQANDMVELLRETRAELDRYGQEHANGKHFLLSVAAPAGPSSYSTLHLSAMHPLLDFFNLMAYDYSGSWSTASGHSSNLYPSTSNAPSTPYNTEQAINAYLAAGVPSRKLILGMPLYGRSFTNTDGLGLPFNGVGDGSWEKGLWDYKALPAAGAQVVEMEDVGAAYSYDAASKTLVSYDTINSARWKAQYVVRRGLGGGMWWETSGDRKGEGSLVSAVVDSFGGEAVLDCEENQLDYPVSKYENIRRGMA</sequence>
<evidence type="ECO:0000256" key="4">
    <source>
        <dbReference type="ARBA" id="ARBA00022801"/>
    </source>
</evidence>
<dbReference type="Gene3D" id="3.20.20.80">
    <property type="entry name" value="Glycosidases"/>
    <property type="match status" value="1"/>
</dbReference>
<evidence type="ECO:0000256" key="3">
    <source>
        <dbReference type="ARBA" id="ARBA00012729"/>
    </source>
</evidence>
<comment type="similarity">
    <text evidence="2">Belongs to the glycosyl hydrolase 18 family. Chitinase class V subfamily.</text>
</comment>
<dbReference type="Pfam" id="PF00704">
    <property type="entry name" value="Glyco_hydro_18"/>
    <property type="match status" value="1"/>
</dbReference>
<evidence type="ECO:0000313" key="12">
    <source>
        <dbReference type="EMBL" id="PWY88348.1"/>
    </source>
</evidence>
<dbReference type="Proteomes" id="UP000247233">
    <property type="component" value="Unassembled WGS sequence"/>
</dbReference>
<protein>
    <recommendedName>
        <fullName evidence="3">chitinase</fullName>
        <ecNumber evidence="3">3.2.1.14</ecNumber>
    </recommendedName>
</protein>
<dbReference type="OrthoDB" id="76388at2759"/>
<dbReference type="PROSITE" id="PS01095">
    <property type="entry name" value="GH18_1"/>
    <property type="match status" value="1"/>
</dbReference>
<reference evidence="12 13" key="1">
    <citation type="submission" date="2016-12" db="EMBL/GenBank/DDBJ databases">
        <title>The genomes of Aspergillus section Nigri reveals drivers in fungal speciation.</title>
        <authorList>
            <consortium name="DOE Joint Genome Institute"/>
            <person name="Vesth T.C."/>
            <person name="Nybo J."/>
            <person name="Theobald S."/>
            <person name="Brandl J."/>
            <person name="Frisvad J.C."/>
            <person name="Nielsen K.F."/>
            <person name="Lyhne E.K."/>
            <person name="Kogle M.E."/>
            <person name="Kuo A."/>
            <person name="Riley R."/>
            <person name="Clum A."/>
            <person name="Nolan M."/>
            <person name="Lipzen A."/>
            <person name="Salamov A."/>
            <person name="Henrissat B."/>
            <person name="Wiebenga A."/>
            <person name="De Vries R.P."/>
            <person name="Grigoriev I.V."/>
            <person name="Mortensen U.H."/>
            <person name="Andersen M.R."/>
            <person name="Baker S.E."/>
        </authorList>
    </citation>
    <scope>NUCLEOTIDE SEQUENCE [LARGE SCALE GENOMIC DNA]</scope>
    <source>
        <strain evidence="12 13">CBS 117.55</strain>
    </source>
</reference>
<dbReference type="GO" id="GO:0006032">
    <property type="term" value="P:chitin catabolic process"/>
    <property type="evidence" value="ECO:0007669"/>
    <property type="project" value="UniProtKB-KW"/>
</dbReference>
<comment type="caution">
    <text evidence="12">The sequence shown here is derived from an EMBL/GenBank/DDBJ whole genome shotgun (WGS) entry which is preliminary data.</text>
</comment>
<evidence type="ECO:0000256" key="5">
    <source>
        <dbReference type="ARBA" id="ARBA00023024"/>
    </source>
</evidence>
<dbReference type="InterPro" id="IPR017853">
    <property type="entry name" value="GH"/>
</dbReference>
<evidence type="ECO:0000256" key="8">
    <source>
        <dbReference type="ARBA" id="ARBA00023295"/>
    </source>
</evidence>
<dbReference type="FunFam" id="3.10.50.10:FF:000005">
    <property type="entry name" value="Endochitinase B1"/>
    <property type="match status" value="1"/>
</dbReference>